<dbReference type="WBParaSite" id="PEQ_0001107401-mRNA-1">
    <property type="protein sequence ID" value="PEQ_0001107401-mRNA-1"/>
    <property type="gene ID" value="PEQ_0001107401"/>
</dbReference>
<proteinExistence type="predicted"/>
<organism evidence="1 2">
    <name type="scientific">Parascaris equorum</name>
    <name type="common">Equine roundworm</name>
    <dbReference type="NCBI Taxonomy" id="6256"/>
    <lineage>
        <taxon>Eukaryota</taxon>
        <taxon>Metazoa</taxon>
        <taxon>Ecdysozoa</taxon>
        <taxon>Nematoda</taxon>
        <taxon>Chromadorea</taxon>
        <taxon>Rhabditida</taxon>
        <taxon>Spirurina</taxon>
        <taxon>Ascaridomorpha</taxon>
        <taxon>Ascaridoidea</taxon>
        <taxon>Ascarididae</taxon>
        <taxon>Parascaris</taxon>
    </lineage>
</organism>
<protein>
    <submittedName>
        <fullName evidence="2">Uncharacterized protein</fullName>
    </submittedName>
</protein>
<accession>A0A914S1Q1</accession>
<reference evidence="2" key="1">
    <citation type="submission" date="2022-11" db="UniProtKB">
        <authorList>
            <consortium name="WormBaseParasite"/>
        </authorList>
    </citation>
    <scope>IDENTIFICATION</scope>
</reference>
<dbReference type="AlphaFoldDB" id="A0A914S1Q1"/>
<keyword evidence="1" id="KW-1185">Reference proteome</keyword>
<evidence type="ECO:0000313" key="2">
    <source>
        <dbReference type="WBParaSite" id="PEQ_0001107401-mRNA-1"/>
    </source>
</evidence>
<evidence type="ECO:0000313" key="1">
    <source>
        <dbReference type="Proteomes" id="UP000887564"/>
    </source>
</evidence>
<sequence length="56" mass="6425">MKYRLLDSRTGTLLDEHPCENPSYVTCENPCYIFQITGKLRSGEDNQLFGKLCRLG</sequence>
<dbReference type="Proteomes" id="UP000887564">
    <property type="component" value="Unplaced"/>
</dbReference>
<name>A0A914S1Q1_PAREQ</name>